<keyword evidence="2" id="KW-1185">Reference proteome</keyword>
<name>A0ABQ5HC07_9ASTR</name>
<dbReference type="EMBL" id="BQNB010019380">
    <property type="protein sequence ID" value="GJT84683.1"/>
    <property type="molecule type" value="Genomic_DNA"/>
</dbReference>
<dbReference type="InterPro" id="IPR021109">
    <property type="entry name" value="Peptidase_aspartic_dom_sf"/>
</dbReference>
<gene>
    <name evidence="1" type="ORF">Tco_1066400</name>
</gene>
<dbReference type="Proteomes" id="UP001151760">
    <property type="component" value="Unassembled WGS sequence"/>
</dbReference>
<dbReference type="Gene3D" id="2.40.70.10">
    <property type="entry name" value="Acid Proteases"/>
    <property type="match status" value="1"/>
</dbReference>
<reference evidence="1" key="1">
    <citation type="journal article" date="2022" name="Int. J. Mol. Sci.">
        <title>Draft Genome of Tanacetum Coccineum: Genomic Comparison of Closely Related Tanacetum-Family Plants.</title>
        <authorList>
            <person name="Yamashiro T."/>
            <person name="Shiraishi A."/>
            <person name="Nakayama K."/>
            <person name="Satake H."/>
        </authorList>
    </citation>
    <scope>NUCLEOTIDE SEQUENCE</scope>
</reference>
<reference evidence="1" key="2">
    <citation type="submission" date="2022-01" db="EMBL/GenBank/DDBJ databases">
        <authorList>
            <person name="Yamashiro T."/>
            <person name="Shiraishi A."/>
            <person name="Satake H."/>
            <person name="Nakayama K."/>
        </authorList>
    </citation>
    <scope>NUCLEOTIDE SEQUENCE</scope>
</reference>
<accession>A0ABQ5HC07</accession>
<evidence type="ECO:0000313" key="1">
    <source>
        <dbReference type="EMBL" id="GJT84683.1"/>
    </source>
</evidence>
<dbReference type="CDD" id="cd00303">
    <property type="entry name" value="retropepsin_like"/>
    <property type="match status" value="1"/>
</dbReference>
<proteinExistence type="predicted"/>
<sequence length="264" mass="29763">MKSSDHPSRITTGTVLDIILESKVKALTGEVEGRATRTKLGEHKAIFTKEGLPLYMPFYYSFDEIEYFSAHSSFLDEKETKNPEEVKENLKENKSRISENEDVKINTRCLIILQNQLPPKEQDPGNFTLPCSIGKLTFNALADLGVNISPLPFSKFKRLSIRGLKPINMTIEMADKTQSTPKGIMENILLKIDKFIFPVDFVILDIVEDFRMPCILGSPLLATAHAKVDIFIKLGIKKSYSKPRTILIKLSLKQCVLLGMERAS</sequence>
<protein>
    <submittedName>
        <fullName evidence="1">Zinc knuckle CX2CX4HX4C containing protein</fullName>
    </submittedName>
</protein>
<dbReference type="PANTHER" id="PTHR33067:SF35">
    <property type="entry name" value="ASPARTIC PEPTIDASE DDI1-TYPE DOMAIN-CONTAINING PROTEIN"/>
    <property type="match status" value="1"/>
</dbReference>
<dbReference type="PANTHER" id="PTHR33067">
    <property type="entry name" value="RNA-DIRECTED DNA POLYMERASE-RELATED"/>
    <property type="match status" value="1"/>
</dbReference>
<comment type="caution">
    <text evidence="1">The sequence shown here is derived from an EMBL/GenBank/DDBJ whole genome shotgun (WGS) entry which is preliminary data.</text>
</comment>
<evidence type="ECO:0000313" key="2">
    <source>
        <dbReference type="Proteomes" id="UP001151760"/>
    </source>
</evidence>
<organism evidence="1 2">
    <name type="scientific">Tanacetum coccineum</name>
    <dbReference type="NCBI Taxonomy" id="301880"/>
    <lineage>
        <taxon>Eukaryota</taxon>
        <taxon>Viridiplantae</taxon>
        <taxon>Streptophyta</taxon>
        <taxon>Embryophyta</taxon>
        <taxon>Tracheophyta</taxon>
        <taxon>Spermatophyta</taxon>
        <taxon>Magnoliopsida</taxon>
        <taxon>eudicotyledons</taxon>
        <taxon>Gunneridae</taxon>
        <taxon>Pentapetalae</taxon>
        <taxon>asterids</taxon>
        <taxon>campanulids</taxon>
        <taxon>Asterales</taxon>
        <taxon>Asteraceae</taxon>
        <taxon>Asteroideae</taxon>
        <taxon>Anthemideae</taxon>
        <taxon>Anthemidinae</taxon>
        <taxon>Tanacetum</taxon>
    </lineage>
</organism>